<keyword evidence="4" id="KW-1185">Reference proteome</keyword>
<dbReference type="SUPFAM" id="SSF56300">
    <property type="entry name" value="Metallo-dependent phosphatases"/>
    <property type="match status" value="1"/>
</dbReference>
<accession>A0AAP8MC09</accession>
<evidence type="ECO:0000256" key="1">
    <source>
        <dbReference type="SAM" id="MobiDB-lite"/>
    </source>
</evidence>
<protein>
    <recommendedName>
        <fullName evidence="2">Calcineurin-like phosphoesterase domain-containing protein</fullName>
    </recommendedName>
</protein>
<dbReference type="EMBL" id="PKUR01000004">
    <property type="protein sequence ID" value="PLW85032.1"/>
    <property type="molecule type" value="Genomic_DNA"/>
</dbReference>
<evidence type="ECO:0000313" key="3">
    <source>
        <dbReference type="EMBL" id="PLW85032.1"/>
    </source>
</evidence>
<feature type="region of interest" description="Disordered" evidence="1">
    <location>
        <begin position="295"/>
        <end position="314"/>
    </location>
</feature>
<feature type="domain" description="Calcineurin-like phosphoesterase" evidence="2">
    <location>
        <begin position="34"/>
        <end position="234"/>
    </location>
</feature>
<dbReference type="PANTHER" id="PTHR43143:SF1">
    <property type="entry name" value="SERINE_THREONINE-PROTEIN PHOSPHATASE CPPED1"/>
    <property type="match status" value="1"/>
</dbReference>
<dbReference type="AlphaFoldDB" id="A0AAP8MC09"/>
<organism evidence="3 4">
    <name type="scientific">Halioglobus japonicus</name>
    <dbReference type="NCBI Taxonomy" id="930805"/>
    <lineage>
        <taxon>Bacteria</taxon>
        <taxon>Pseudomonadati</taxon>
        <taxon>Pseudomonadota</taxon>
        <taxon>Gammaproteobacteria</taxon>
        <taxon>Cellvibrionales</taxon>
        <taxon>Halieaceae</taxon>
        <taxon>Halioglobus</taxon>
    </lineage>
</organism>
<proteinExistence type="predicted"/>
<evidence type="ECO:0000259" key="2">
    <source>
        <dbReference type="Pfam" id="PF00149"/>
    </source>
</evidence>
<dbReference type="InterPro" id="IPR051918">
    <property type="entry name" value="STPP_CPPED1"/>
</dbReference>
<dbReference type="InterPro" id="IPR004843">
    <property type="entry name" value="Calcineurin-like_PHP"/>
</dbReference>
<evidence type="ECO:0000313" key="4">
    <source>
        <dbReference type="Proteomes" id="UP000235162"/>
    </source>
</evidence>
<dbReference type="PANTHER" id="PTHR43143">
    <property type="entry name" value="METALLOPHOSPHOESTERASE, CALCINEURIN SUPERFAMILY"/>
    <property type="match status" value="1"/>
</dbReference>
<dbReference type="Pfam" id="PF00149">
    <property type="entry name" value="Metallophos"/>
    <property type="match status" value="1"/>
</dbReference>
<dbReference type="Gene3D" id="3.60.21.10">
    <property type="match status" value="1"/>
</dbReference>
<comment type="caution">
    <text evidence="3">The sequence shown here is derived from an EMBL/GenBank/DDBJ whole genome shotgun (WGS) entry which is preliminary data.</text>
</comment>
<dbReference type="InterPro" id="IPR029052">
    <property type="entry name" value="Metallo-depent_PP-like"/>
</dbReference>
<dbReference type="GO" id="GO:0016787">
    <property type="term" value="F:hydrolase activity"/>
    <property type="evidence" value="ECO:0007669"/>
    <property type="project" value="InterPro"/>
</dbReference>
<reference evidence="3 4" key="1">
    <citation type="submission" date="2018-01" db="EMBL/GenBank/DDBJ databases">
        <title>The draft genome sequence of Halioglobus japonicus S1-36.</title>
        <authorList>
            <person name="Du Z.-J."/>
            <person name="Shi M.-J."/>
        </authorList>
    </citation>
    <scope>NUCLEOTIDE SEQUENCE [LARGE SCALE GENOMIC DNA]</scope>
    <source>
        <strain evidence="3 4">S1-36</strain>
    </source>
</reference>
<sequence>MFLSSATLQRRLPVIKWVVPLFLWLSVTAHAEPLVFMADLNGRYGSVDYHPRITEAVSKAIEMRPAAVVIAGDMIAGQARPPLTAAQLQRMWASFDRTVHRPLRDAGIPVLAVPGNHDASIYPSFALERDEFESYWQRYEPGALHGESNFPWYFALDAGAFRLVGLDVTAPGPLPAAQETFLRQQRVAAQNEQQTLVVITHLPRYPLAEGRETETFEASSPGTGEIWVSGHHHAFFDGVTSAGVRHIGVPALGGNRRLWLGTHHKSPFGFVTIAADGATELRPWPGYTASSKHFGPKNIGPLRNTAQTTPTLAP</sequence>
<dbReference type="Proteomes" id="UP000235162">
    <property type="component" value="Unassembled WGS sequence"/>
</dbReference>
<name>A0AAP8MC09_9GAMM</name>
<feature type="compositionally biased region" description="Polar residues" evidence="1">
    <location>
        <begin position="304"/>
        <end position="314"/>
    </location>
</feature>
<gene>
    <name evidence="3" type="ORF">C0029_15985</name>
</gene>